<evidence type="ECO:0000313" key="2">
    <source>
        <dbReference type="EMBL" id="OON78461.1"/>
    </source>
</evidence>
<feature type="chain" id="PRO_5012369846" description="Lipoprotein" evidence="1">
    <location>
        <begin position="22"/>
        <end position="316"/>
    </location>
</feature>
<protein>
    <recommendedName>
        <fullName evidence="4">Lipoprotein</fullName>
    </recommendedName>
</protein>
<evidence type="ECO:0008006" key="4">
    <source>
        <dbReference type="Google" id="ProtNLM"/>
    </source>
</evidence>
<dbReference type="AlphaFoldDB" id="A0A1V4A7T6"/>
<dbReference type="OrthoDB" id="3369896at2"/>
<name>A0A1V4A7T6_9ACTN</name>
<dbReference type="InterPro" id="IPR029046">
    <property type="entry name" value="LolA/LolB/LppX"/>
</dbReference>
<gene>
    <name evidence="2" type="ORF">B1H18_16990</name>
</gene>
<organism evidence="2 3">
    <name type="scientific">Streptomyces tsukubensis</name>
    <dbReference type="NCBI Taxonomy" id="83656"/>
    <lineage>
        <taxon>Bacteria</taxon>
        <taxon>Bacillati</taxon>
        <taxon>Actinomycetota</taxon>
        <taxon>Actinomycetes</taxon>
        <taxon>Kitasatosporales</taxon>
        <taxon>Streptomycetaceae</taxon>
        <taxon>Streptomyces</taxon>
    </lineage>
</organism>
<dbReference type="SUPFAM" id="SSF89392">
    <property type="entry name" value="Prokaryotic lipoproteins and lipoprotein localization factors"/>
    <property type="match status" value="1"/>
</dbReference>
<dbReference type="STRING" id="83656.B1H18_16990"/>
<dbReference type="EMBL" id="MVFC01000012">
    <property type="protein sequence ID" value="OON78461.1"/>
    <property type="molecule type" value="Genomic_DNA"/>
</dbReference>
<evidence type="ECO:0000256" key="1">
    <source>
        <dbReference type="SAM" id="SignalP"/>
    </source>
</evidence>
<dbReference type="RefSeq" id="WP_077968965.1">
    <property type="nucleotide sequence ID" value="NZ_CP045178.1"/>
</dbReference>
<dbReference type="Gene3D" id="2.50.20.20">
    <property type="match status" value="1"/>
</dbReference>
<keyword evidence="3" id="KW-1185">Reference proteome</keyword>
<dbReference type="Proteomes" id="UP000190539">
    <property type="component" value="Unassembled WGS sequence"/>
</dbReference>
<sequence length="316" mass="33309">MGSAMYAVRGRGSRVVGAALAAALLCAAAGCSSGDGGRTAAHDKPKTAERQAAPEAVVKAAVAKSQELNSFTYRTTGTMPDAGEVSSRASLSLRPEVMTLKASTKNTGGKDVGVRSDDGSFYLTGGSARLMGLKAGQWVKLSADDRKLAAAVDADITAVYTRNPAWESGFMAAVARPREAGTRTIDGVKTTHYRGRATVDQIDAQARTEDRQTRERRLGALKGYRSGMKIRTLTMDTYVDAEGRTKRFRMTGEASGGTLDLTTTFSDEGKPVTVEKPPAGKTVSLAKLMKGMEIDLGEAGKNVDLGKLAKEPPTLP</sequence>
<proteinExistence type="predicted"/>
<feature type="signal peptide" evidence="1">
    <location>
        <begin position="1"/>
        <end position="21"/>
    </location>
</feature>
<comment type="caution">
    <text evidence="2">The sequence shown here is derived from an EMBL/GenBank/DDBJ whole genome shotgun (WGS) entry which is preliminary data.</text>
</comment>
<evidence type="ECO:0000313" key="3">
    <source>
        <dbReference type="Proteomes" id="UP000190539"/>
    </source>
</evidence>
<accession>A0A1V4A7T6</accession>
<keyword evidence="1" id="KW-0732">Signal</keyword>
<reference evidence="2 3" key="1">
    <citation type="submission" date="2017-02" db="EMBL/GenBank/DDBJ databases">
        <title>Draft Genome Sequence of Streptomyces tsukubaensis F601, a Producer of the immunosuppressant tacrolimus FK506.</title>
        <authorList>
            <person name="Zong G."/>
            <person name="Zhong C."/>
            <person name="Fu J."/>
            <person name="Qin R."/>
            <person name="Cao G."/>
        </authorList>
    </citation>
    <scope>NUCLEOTIDE SEQUENCE [LARGE SCALE GENOMIC DNA]</scope>
    <source>
        <strain evidence="2 3">F601</strain>
    </source>
</reference>